<evidence type="ECO:0000313" key="3">
    <source>
        <dbReference type="Proteomes" id="UP001152519"/>
    </source>
</evidence>
<proteinExistence type="predicted"/>
<feature type="region of interest" description="Disordered" evidence="1">
    <location>
        <begin position="35"/>
        <end position="60"/>
    </location>
</feature>
<sequence length="160" mass="16867">MIMKQVWVKSASCSVALRTTAGALLPTEVTAMPEPKSISRFPSTSSTIPPPARRTYTGRVTPTPSATAADFLADNSCDFGPGTAVTSLRSCGNSLMTGILLEFLDPAPSGRSPRLGRRRPPPHTPKGRTARRVFAGSASALSFGGPGPVSRGRPRSFLWV</sequence>
<dbReference type="AlphaFoldDB" id="A0A9W4GQJ3"/>
<feature type="compositionally biased region" description="Basic residues" evidence="1">
    <location>
        <begin position="114"/>
        <end position="130"/>
    </location>
</feature>
<feature type="region of interest" description="Disordered" evidence="1">
    <location>
        <begin position="107"/>
        <end position="130"/>
    </location>
</feature>
<comment type="caution">
    <text evidence="2">The sequence shown here is derived from an EMBL/GenBank/DDBJ whole genome shotgun (WGS) entry which is preliminary data.</text>
</comment>
<evidence type="ECO:0000256" key="1">
    <source>
        <dbReference type="SAM" id="MobiDB-lite"/>
    </source>
</evidence>
<evidence type="ECO:0000313" key="2">
    <source>
        <dbReference type="EMBL" id="CAG6391616.1"/>
    </source>
</evidence>
<name>A0A9W4GQJ3_9ACTN</name>
<keyword evidence="3" id="KW-1185">Reference proteome</keyword>
<dbReference type="EMBL" id="CAJSLV010000035">
    <property type="protein sequence ID" value="CAG6391616.1"/>
    <property type="molecule type" value="Genomic_DNA"/>
</dbReference>
<accession>A0A9W4GQJ3</accession>
<organism evidence="2 3">
    <name type="scientific">Actinacidiphila cocklensis</name>
    <dbReference type="NCBI Taxonomy" id="887465"/>
    <lineage>
        <taxon>Bacteria</taxon>
        <taxon>Bacillati</taxon>
        <taxon>Actinomycetota</taxon>
        <taxon>Actinomycetes</taxon>
        <taxon>Kitasatosporales</taxon>
        <taxon>Streptomycetaceae</taxon>
        <taxon>Actinacidiphila</taxon>
    </lineage>
</organism>
<dbReference type="Proteomes" id="UP001152519">
    <property type="component" value="Unassembled WGS sequence"/>
</dbReference>
<reference evidence="2" key="1">
    <citation type="submission" date="2021-05" db="EMBL/GenBank/DDBJ databases">
        <authorList>
            <person name="Arsene-Ploetze F."/>
        </authorList>
    </citation>
    <scope>NUCLEOTIDE SEQUENCE</scope>
    <source>
        <strain evidence="2">DSM 42138</strain>
    </source>
</reference>
<gene>
    <name evidence="2" type="ORF">SCOCK_130020</name>
</gene>
<protein>
    <submittedName>
        <fullName evidence="2">Uncharacterized protein</fullName>
    </submittedName>
</protein>